<dbReference type="InterPro" id="IPR013517">
    <property type="entry name" value="FG-GAP"/>
</dbReference>
<dbReference type="PATRIC" id="fig|993517.3.peg.4649"/>
<dbReference type="SUPFAM" id="SSF101898">
    <property type="entry name" value="NHL repeat"/>
    <property type="match status" value="1"/>
</dbReference>
<dbReference type="EMBL" id="AMCW01000120">
    <property type="protein sequence ID" value="EKK00551.1"/>
    <property type="molecule type" value="Genomic_DNA"/>
</dbReference>
<dbReference type="SUPFAM" id="SSF75011">
    <property type="entry name" value="3-carboxy-cis,cis-mucoante lactonizing enzyme"/>
    <property type="match status" value="1"/>
</dbReference>
<dbReference type="InterPro" id="IPR008638">
    <property type="entry name" value="FhaB/CdiA-like_TPS"/>
</dbReference>
<dbReference type="Pfam" id="PF14312">
    <property type="entry name" value="FG-GAP_2"/>
    <property type="match status" value="2"/>
</dbReference>
<comment type="caution">
    <text evidence="2">The sequence shown here is derived from an EMBL/GenBank/DDBJ whole genome shotgun (WGS) entry which is preliminary data.</text>
</comment>
<dbReference type="Gene3D" id="2.160.20.10">
    <property type="entry name" value="Single-stranded right-handed beta-helix, Pectin lyase-like"/>
    <property type="match status" value="2"/>
</dbReference>
<dbReference type="InterPro" id="IPR012334">
    <property type="entry name" value="Pectin_lyas_fold"/>
</dbReference>
<evidence type="ECO:0000313" key="2">
    <source>
        <dbReference type="EMBL" id="EKK00551.1"/>
    </source>
</evidence>
<dbReference type="InterPro" id="IPR011050">
    <property type="entry name" value="Pectin_lyase_fold/virulence"/>
</dbReference>
<feature type="domain" description="Filamentous haemagglutinin FhaB/tRNA nuclease CdiA-like TPS" evidence="1">
    <location>
        <begin position="47"/>
        <end position="160"/>
    </location>
</feature>
<organism evidence="2 3">
    <name type="scientific">Rhodopirellula baltica SH28</name>
    <dbReference type="NCBI Taxonomy" id="993517"/>
    <lineage>
        <taxon>Bacteria</taxon>
        <taxon>Pseudomonadati</taxon>
        <taxon>Planctomycetota</taxon>
        <taxon>Planctomycetia</taxon>
        <taxon>Pirellulales</taxon>
        <taxon>Pirellulaceae</taxon>
        <taxon>Rhodopirellula</taxon>
    </lineage>
</organism>
<dbReference type="PANTHER" id="PTHR12338:SF5">
    <property type="entry name" value="ANTIGEN 43-RELATED"/>
    <property type="match status" value="1"/>
</dbReference>
<dbReference type="SMART" id="SM00912">
    <property type="entry name" value="Haemagg_act"/>
    <property type="match status" value="1"/>
</dbReference>
<evidence type="ECO:0000313" key="3">
    <source>
        <dbReference type="Proteomes" id="UP000007993"/>
    </source>
</evidence>
<dbReference type="SUPFAM" id="SSF82171">
    <property type="entry name" value="DPP6 N-terminal domain-like"/>
    <property type="match status" value="1"/>
</dbReference>
<dbReference type="SUPFAM" id="SSF51126">
    <property type="entry name" value="Pectin lyase-like"/>
    <property type="match status" value="1"/>
</dbReference>
<dbReference type="InterPro" id="IPR050909">
    <property type="entry name" value="Bact_Autotransporter_VF"/>
</dbReference>
<dbReference type="PANTHER" id="PTHR12338">
    <property type="entry name" value="AUTOTRANSPORTER"/>
    <property type="match status" value="1"/>
</dbReference>
<dbReference type="Pfam" id="PF05860">
    <property type="entry name" value="TPS"/>
    <property type="match status" value="1"/>
</dbReference>
<protein>
    <submittedName>
        <fullName evidence="2">Secreted protein containing Filamentous hemagglutinin</fullName>
    </submittedName>
</protein>
<sequence>MPGNDSLAGLLRTIDTMSNQRRRQKRAELRNLVLGGVLAVNMATTASAQNPTGGNVVAGAATISTAGSTLNVNASTDRAVINWQSFSIGQGNTANFNLPSASSAVLNRVTTPNTPSAIHGALNSNGNVFLVNPSGVLVGPSGVINTNGFTASTFDIGNQDFMNGGPMTFRGSSTADIVNQGTINTGSGGAHFIANQFNNSGTINSLGGSVTVGSGQSVTYSNGVTHVEADMATLQNGYSETASLINNSGAIRATGAVMAGGEVYLTNPGGKVLNSGTIAASQSVSINTGQLNHLGTMDVSGTSGGTVSVTSNDALIQGRIVAGGTQSGGTVQIQSTTVDQYAAIDASSTSGQGGEVAIETTAAYTATTAGDIDVSGADGGSIAITGPGRIVTSAQIDATGSNGNGGTIDVSSSSKTSMLGATFDASGSVDGGTIRVGGEFQGGRDLSIDELANSGQTLISPGSQIIATGGSGNGGTAIVWSDDRTQFYGGVDVSGSGADATGGFVELSSSGLLEYQTTDQVQTGGGTVLLDPKNGVIVDTAPSGMSMITFSLLGSGDTFLDAFDRFGVSVGLNSAGDRLAVGAIGDDGGSVLKGESGAVYLFDVDIDSVLDSVSLAQILRDGAALSGGGTLELEANDRFGSAVDFDGPGGILAVGASRDDFLGFDQSNSLLDDTGAVYLFQLSTNDLSQAPELPIVIRDGTPLVGGGVFDLRANESNSNNTQLGGDLFGTSVALDEDGNRLAVGANGFTNSFVYLFEINPTNLAAAPNLAQRLGSDTLTTLGGLDAAGFGESVALNASGSILAVGAPELNNRAGGVYLFNLISQNFGQPAQFRQLVENGPGGPVSVGQAEFGSGVALNAVGDLLGVGAENLGFLSGGVFGFQLNPSDLSVAPNLLVQVSDGIQIGDTTIEIGLESYGADIAVDAAGTRVVVGAPGFDGDNRVAQDSGAVSLFDLEFTGTSFRYEGRRLSTDAISNTMPDVQGLGLAVELGSNKTQLAVSSLGPEFGDEFGQVHFFLLDEDNLNAVPTLVTTLRNGVGIDTPVGLETLQLDDQDMFGSSISIADNGNLLAIGAAGDDGVGNMDMNSGAIYLFEVDQSDPVVPLSLPQVIRNQQSLSGGQTLMLGDNSGFGGAIALTEDGQRLAAGASGDAKVFLFEFGAGGFMGPATLAQTIQDGTTLADTSTLDIPFSPIGYGLDVNADGSRLAVGERNGAGGGVYLFEMNPNDWSQSPDLAQELRRGVTLADGSTLSLVAGGEFGRGISFNDAGDRLAVGQPSDFNLNSVFLFELDTNDLGVTADLKQVIRNDTPLASGDTFQGGNSTFGQSVSLDGSGDRLAVGNPDRNRFHLFDFGGGGFEQTVNLAQSISNDSPLGGLVELPALSGFGGAVALNATGERLAVESNRSIYLFDVDTSLASDPMLGQVLRSGSGLSDGTILDIDLSDSDFGNSLALNGAGDILAVGDPEDRGAVFLFQLDETDLSQLPSLELFLTDTFGAPVELDLGFTDRFGFSVDLNDAGNRLAVGAIGDEGASDLSGNSTGAAYVFDLDPDNLSQMPTFRALIQDGATSGIGQVVDMDPVDLFGFSVALTNDGNHLIVGAPGDDGVSNLSVDMGNVYVYRVPAVGVPSSETFDLVFDFAGSQNLIGPEFAIEAGDRFGASVAFAGPGDFFADTAGNNIFGQIDGHGLAVGATGDDGAFNNSPDSGAIYLFAEAAFNGVDDTGFENGGLTTFFDVLRFPGSDALGSAVSLNSGGTLLAVGNQADSIGTNDIRAGVGSVSLISFGSSSGFSLTGDLAFSDFPADTTFIDPDDIVAILNAGSDLVLQFSNDLEIRSDITTAMTGVGTLTVQTGRSINVLPGTDINLGDGSLNLQFNSADARASQIDPGSPTLRLNDVSITATGENSLVKLSADEFDDFWTSDKDPLIHLTGSTINAPEIQIGDSQAFIDDQRILIDGGTVLSGSEVLLRASNNTSGIGIEITGPGTELNATQELSLVTIGGIRLADGALLQGLEDGEVLFGGFQFPNDPTFDGLIQSGDSIFVENASIRSENGLIAIELANAQALSGNVLGTDGPPVQRNTLSLIDSEIVAGGMGSVALGQVGDDAYQVNLSGSTISGQNVLIVVNGYAFSTLAGVSTVNLKDQSQINTAPDGELRIFLTQQVGVMVDATSSLNGIAGNDLLDGEGNLINSLGIGEFIGENPPLPLEGDYLGTADANVAFYLASIDLTPGLFFTANDGSSTYGQTPIDPGLSITRGVLQEGDTLQSIGVGTDFDLTQFSDAGTYTINVDASDLDPAYRLLGTASGTFTILPADLVVTGGTYTKTYGDTFVFPDNDFTVEGLVNGEMIGPVQWLSLGTRPDADVMDTPYAVGLNVSGQGTFNPLNYNISFTNGGLTVVPADLIVNPLSQQKTYGDSMLDRTRFRAVGLKNGETIQQVSFSSPGIAATADVGGYDLAASGIAATGNGFDANNYNIELGSFSGGLTVTPAPLLISPNNQSKLIGTQFVFNGTEFTVSGLKNADTLSRVDLASDGAPADAELGQYVITAMNPMGNLNLGNYDVSINNGVFTVRDEIPLPDAVIRTDNLVYDQFGRYIDFANTIDALTPMNIGVVRQGTSQLPPAEEETFNDFVSTTDEATGEVYLRNEIRNSSRNAQ</sequence>
<evidence type="ECO:0000259" key="1">
    <source>
        <dbReference type="SMART" id="SM00912"/>
    </source>
</evidence>
<dbReference type="NCBIfam" id="TIGR01901">
    <property type="entry name" value="adhes_NPXG"/>
    <property type="match status" value="1"/>
</dbReference>
<proteinExistence type="predicted"/>
<dbReference type="InterPro" id="IPR013519">
    <property type="entry name" value="Int_alpha_beta-p"/>
</dbReference>
<dbReference type="Proteomes" id="UP000007993">
    <property type="component" value="Unassembled WGS sequence"/>
</dbReference>
<name>K5E433_RHOBT</name>
<dbReference type="SMART" id="SM00191">
    <property type="entry name" value="Int_alpha"/>
    <property type="match status" value="10"/>
</dbReference>
<gene>
    <name evidence="2" type="ORF">RBSH_04278</name>
</gene>
<reference evidence="2 3" key="1">
    <citation type="journal article" date="2013" name="Mar. Genomics">
        <title>Expression of sulfatases in Rhodopirellula baltica and the diversity of sulfatases in the genus Rhodopirellula.</title>
        <authorList>
            <person name="Wegner C.E."/>
            <person name="Richter-Heitmann T."/>
            <person name="Klindworth A."/>
            <person name="Klockow C."/>
            <person name="Richter M."/>
            <person name="Achstetter T."/>
            <person name="Glockner F.O."/>
            <person name="Harder J."/>
        </authorList>
    </citation>
    <scope>NUCLEOTIDE SEQUENCE [LARGE SCALE GENOMIC DNA]</scope>
    <source>
        <strain evidence="2 3">SH28</strain>
    </source>
</reference>
<accession>K5E433</accession>